<evidence type="ECO:0000313" key="2">
    <source>
        <dbReference type="EMBL" id="OAQ67673.1"/>
    </source>
</evidence>
<dbReference type="RefSeq" id="XP_018144523.1">
    <property type="nucleotide sequence ID" value="XM_018291335.1"/>
</dbReference>
<comment type="caution">
    <text evidence="2">The sequence shown here is derived from an EMBL/GenBank/DDBJ whole genome shotgun (WGS) entry which is preliminary data.</text>
</comment>
<dbReference type="GeneID" id="28855329"/>
<feature type="chain" id="PRO_5008101973" evidence="1">
    <location>
        <begin position="17"/>
        <end position="153"/>
    </location>
</feature>
<evidence type="ECO:0000313" key="3">
    <source>
        <dbReference type="Proteomes" id="UP000078397"/>
    </source>
</evidence>
<dbReference type="Proteomes" id="UP000078397">
    <property type="component" value="Unassembled WGS sequence"/>
</dbReference>
<keyword evidence="1" id="KW-0732">Signal</keyword>
<accession>A0A179FRF7</accession>
<keyword evidence="3" id="KW-1185">Reference proteome</keyword>
<protein>
    <submittedName>
        <fullName evidence="2">Uncharacterized protein</fullName>
    </submittedName>
</protein>
<organism evidence="2 3">
    <name type="scientific">Pochonia chlamydosporia 170</name>
    <dbReference type="NCBI Taxonomy" id="1380566"/>
    <lineage>
        <taxon>Eukaryota</taxon>
        <taxon>Fungi</taxon>
        <taxon>Dikarya</taxon>
        <taxon>Ascomycota</taxon>
        <taxon>Pezizomycotina</taxon>
        <taxon>Sordariomycetes</taxon>
        <taxon>Hypocreomycetidae</taxon>
        <taxon>Hypocreales</taxon>
        <taxon>Clavicipitaceae</taxon>
        <taxon>Pochonia</taxon>
    </lineage>
</organism>
<evidence type="ECO:0000256" key="1">
    <source>
        <dbReference type="SAM" id="SignalP"/>
    </source>
</evidence>
<name>A0A179FRF7_METCM</name>
<gene>
    <name evidence="2" type="ORF">VFPPC_13560</name>
</gene>
<reference evidence="2 3" key="1">
    <citation type="journal article" date="2016" name="PLoS Pathog.">
        <title>Biosynthesis of antibiotic leucinostatins in bio-control fungus Purpureocillium lilacinum and their inhibition on phytophthora revealed by genome mining.</title>
        <authorList>
            <person name="Wang G."/>
            <person name="Liu Z."/>
            <person name="Lin R."/>
            <person name="Li E."/>
            <person name="Mao Z."/>
            <person name="Ling J."/>
            <person name="Yang Y."/>
            <person name="Yin W.B."/>
            <person name="Xie B."/>
        </authorList>
    </citation>
    <scope>NUCLEOTIDE SEQUENCE [LARGE SCALE GENOMIC DNA]</scope>
    <source>
        <strain evidence="2">170</strain>
    </source>
</reference>
<dbReference type="EMBL" id="LSBJ02000003">
    <property type="protein sequence ID" value="OAQ67673.1"/>
    <property type="molecule type" value="Genomic_DNA"/>
</dbReference>
<feature type="signal peptide" evidence="1">
    <location>
        <begin position="1"/>
        <end position="16"/>
    </location>
</feature>
<proteinExistence type="predicted"/>
<dbReference type="AlphaFoldDB" id="A0A179FRF7"/>
<dbReference type="KEGG" id="pchm:VFPPC_13560"/>
<dbReference type="OrthoDB" id="5192261at2759"/>
<sequence>MKSAAILSLLAATAIASPTLHGRTPSDKSGKEKIAYDCEDLTIPNPGGAEGQGEGGSGIFTQSLSFIDKDGKNHGAKCEKSDGVCVKCTLSDGLPSKIEVNACHFPVAGTCNIDFEYKGYHYDTSKKQPKCGHEGGGFQAFSSSQTAICYFDV</sequence>